<dbReference type="InterPro" id="IPR033900">
    <property type="entry name" value="Gram_neg_porin_domain"/>
</dbReference>
<dbReference type="GO" id="GO:0046930">
    <property type="term" value="C:pore complex"/>
    <property type="evidence" value="ECO:0007669"/>
    <property type="project" value="UniProtKB-KW"/>
</dbReference>
<reference evidence="13 14" key="1">
    <citation type="submission" date="2016-01" db="EMBL/GenBank/DDBJ databases">
        <authorList>
            <person name="Oliw E.H."/>
        </authorList>
    </citation>
    <scope>NUCLEOTIDE SEQUENCE [LARGE SCALE GENOMIC DNA]</scope>
    <source>
        <strain evidence="13">LMG 22029</strain>
    </source>
</reference>
<evidence type="ECO:0000313" key="14">
    <source>
        <dbReference type="Proteomes" id="UP000054893"/>
    </source>
</evidence>
<feature type="domain" description="Porin" evidence="12">
    <location>
        <begin position="10"/>
        <end position="341"/>
    </location>
</feature>
<feature type="chain" id="PRO_5007810217" evidence="11">
    <location>
        <begin position="20"/>
        <end position="379"/>
    </location>
</feature>
<keyword evidence="5" id="KW-0812">Transmembrane</keyword>
<evidence type="ECO:0000259" key="12">
    <source>
        <dbReference type="Pfam" id="PF13609"/>
    </source>
</evidence>
<evidence type="ECO:0000256" key="11">
    <source>
        <dbReference type="SAM" id="SignalP"/>
    </source>
</evidence>
<evidence type="ECO:0000256" key="5">
    <source>
        <dbReference type="ARBA" id="ARBA00022692"/>
    </source>
</evidence>
<proteinExistence type="predicted"/>
<protein>
    <submittedName>
        <fullName evidence="13">Outer membrane porin OpcP</fullName>
    </submittedName>
</protein>
<keyword evidence="8" id="KW-0626">Porin</keyword>
<dbReference type="RefSeq" id="WP_060817716.1">
    <property type="nucleotide sequence ID" value="NZ_FCOC02000002.1"/>
</dbReference>
<evidence type="ECO:0000256" key="10">
    <source>
        <dbReference type="ARBA" id="ARBA00023237"/>
    </source>
</evidence>
<evidence type="ECO:0000256" key="6">
    <source>
        <dbReference type="ARBA" id="ARBA00022729"/>
    </source>
</evidence>
<evidence type="ECO:0000256" key="7">
    <source>
        <dbReference type="ARBA" id="ARBA00023065"/>
    </source>
</evidence>
<evidence type="ECO:0000256" key="8">
    <source>
        <dbReference type="ARBA" id="ARBA00023114"/>
    </source>
</evidence>
<keyword evidence="9" id="KW-0472">Membrane</keyword>
<name>A0A158FFY9_CABSO</name>
<keyword evidence="7" id="KW-0406">Ion transport</keyword>
<comment type="subunit">
    <text evidence="2">Homotrimer.</text>
</comment>
<evidence type="ECO:0000313" key="13">
    <source>
        <dbReference type="EMBL" id="SAL18655.1"/>
    </source>
</evidence>
<dbReference type="GO" id="GO:0009279">
    <property type="term" value="C:cell outer membrane"/>
    <property type="evidence" value="ECO:0007669"/>
    <property type="project" value="UniProtKB-SubCell"/>
</dbReference>
<keyword evidence="10" id="KW-0998">Cell outer membrane</keyword>
<evidence type="ECO:0000256" key="1">
    <source>
        <dbReference type="ARBA" id="ARBA00004571"/>
    </source>
</evidence>
<dbReference type="PANTHER" id="PTHR34501">
    <property type="entry name" value="PROTEIN YDDL-RELATED"/>
    <property type="match status" value="1"/>
</dbReference>
<feature type="signal peptide" evidence="11">
    <location>
        <begin position="1"/>
        <end position="19"/>
    </location>
</feature>
<dbReference type="PANTHER" id="PTHR34501:SF9">
    <property type="entry name" value="MAJOR OUTER MEMBRANE PROTEIN P.IA"/>
    <property type="match status" value="1"/>
</dbReference>
<evidence type="ECO:0000256" key="4">
    <source>
        <dbReference type="ARBA" id="ARBA00022452"/>
    </source>
</evidence>
<dbReference type="OrthoDB" id="8982743at2"/>
<dbReference type="InterPro" id="IPR023614">
    <property type="entry name" value="Porin_dom_sf"/>
</dbReference>
<dbReference type="EMBL" id="FCOC02000002">
    <property type="protein sequence ID" value="SAL18655.1"/>
    <property type="molecule type" value="Genomic_DNA"/>
</dbReference>
<dbReference type="Proteomes" id="UP000054893">
    <property type="component" value="Unassembled WGS sequence"/>
</dbReference>
<gene>
    <name evidence="13" type="ORF">AWB64_01275</name>
</gene>
<dbReference type="CDD" id="cd00342">
    <property type="entry name" value="gram_neg_porins"/>
    <property type="match status" value="1"/>
</dbReference>
<keyword evidence="4" id="KW-1134">Transmembrane beta strand</keyword>
<organism evidence="13 14">
    <name type="scientific">Caballeronia sordidicola</name>
    <name type="common">Burkholderia sordidicola</name>
    <dbReference type="NCBI Taxonomy" id="196367"/>
    <lineage>
        <taxon>Bacteria</taxon>
        <taxon>Pseudomonadati</taxon>
        <taxon>Pseudomonadota</taxon>
        <taxon>Betaproteobacteria</taxon>
        <taxon>Burkholderiales</taxon>
        <taxon>Burkholderiaceae</taxon>
        <taxon>Caballeronia</taxon>
    </lineage>
</organism>
<dbReference type="AlphaFoldDB" id="A0A158FFY9"/>
<dbReference type="GO" id="GO:0006811">
    <property type="term" value="P:monoatomic ion transport"/>
    <property type="evidence" value="ECO:0007669"/>
    <property type="project" value="UniProtKB-KW"/>
</dbReference>
<accession>A0A158FFY9</accession>
<keyword evidence="3" id="KW-0813">Transport</keyword>
<evidence type="ECO:0000256" key="2">
    <source>
        <dbReference type="ARBA" id="ARBA00011233"/>
    </source>
</evidence>
<dbReference type="SUPFAM" id="SSF56935">
    <property type="entry name" value="Porins"/>
    <property type="match status" value="1"/>
</dbReference>
<evidence type="ECO:0000256" key="9">
    <source>
        <dbReference type="ARBA" id="ARBA00023136"/>
    </source>
</evidence>
<comment type="subcellular location">
    <subcellularLocation>
        <location evidence="1">Cell outer membrane</location>
        <topology evidence="1">Multi-pass membrane protein</topology>
    </subcellularLocation>
</comment>
<evidence type="ECO:0000256" key="3">
    <source>
        <dbReference type="ARBA" id="ARBA00022448"/>
    </source>
</evidence>
<keyword evidence="6 11" id="KW-0732">Signal</keyword>
<dbReference type="GO" id="GO:0015288">
    <property type="term" value="F:porin activity"/>
    <property type="evidence" value="ECO:0007669"/>
    <property type="project" value="UniProtKB-KW"/>
</dbReference>
<dbReference type="InterPro" id="IPR050298">
    <property type="entry name" value="Gram-neg_bact_OMP"/>
</dbReference>
<dbReference type="Pfam" id="PF13609">
    <property type="entry name" value="Porin_4"/>
    <property type="match status" value="1"/>
</dbReference>
<dbReference type="InterPro" id="IPR002299">
    <property type="entry name" value="Porin_Neis"/>
</dbReference>
<sequence length="379" mass="39488">MKKVIGMAIGCLAANLSYAQSSVTLYGVVDDGIQYTNNQAGASSWALSQGGRGSSKWGMTGTEDLGGGLHAFFKLENGFNLNNGALGNNGALFGRQGYVGLGSDKYGEVRLGRQYDLLFESLVPFAASGKFGGGLGAHAGDVDNTWGDFNLNNTVKYLSPTLYGARLGVAYSFGNVAGSMGRNQAVNVSLTYGNGPLTMAAAYLKVNNPATAVWGATSLPVAGAAYTNPVSSPIYRGYATADAIQISGAAANYKLGNSNVSVLFTSTQLQDAVKTTTTPLGGSAHFNTLEGDYTYNLTPALQLATAYAYTWANDARYGQVNLGATYNLSKRTFLYAIGAWQHATGKNSLGAPAVAANTNITASSTDNQVAVRLGIRHSF</sequence>
<dbReference type="Gene3D" id="2.40.160.10">
    <property type="entry name" value="Porin"/>
    <property type="match status" value="1"/>
</dbReference>
<dbReference type="PRINTS" id="PR00184">
    <property type="entry name" value="NEISSPPORIN"/>
</dbReference>